<dbReference type="GeneID" id="69219895"/>
<proteinExistence type="predicted"/>
<dbReference type="RefSeq" id="YP_010231377.1">
    <property type="nucleotide sequence ID" value="NC_059570.1"/>
</dbReference>
<dbReference type="CTD" id="4541"/>
<protein>
    <submittedName>
        <fullName evidence="2">NADH dehydrogenase subunit 6</fullName>
    </submittedName>
</protein>
<keyword evidence="2" id="KW-0496">Mitochondrion</keyword>
<feature type="transmembrane region" description="Helical" evidence="1">
    <location>
        <begin position="47"/>
        <end position="71"/>
    </location>
</feature>
<dbReference type="EMBL" id="MT679576">
    <property type="protein sequence ID" value="QSV37707.1"/>
    <property type="molecule type" value="Genomic_DNA"/>
</dbReference>
<keyword evidence="1" id="KW-1133">Transmembrane helix</keyword>
<feature type="transmembrane region" description="Helical" evidence="1">
    <location>
        <begin position="125"/>
        <end position="143"/>
    </location>
</feature>
<evidence type="ECO:0000313" key="2">
    <source>
        <dbReference type="EMBL" id="QSV37707.1"/>
    </source>
</evidence>
<keyword evidence="1" id="KW-0812">Transmembrane</keyword>
<reference evidence="2" key="1">
    <citation type="submission" date="2020-06" db="EMBL/GenBank/DDBJ databases">
        <title>Pan-continental distributions, phylogenetic position and life cycles of species of Apharyngostrigea (Digenea, Diplostomoidea) illuminated with morphological and genomic data, and implications for the Strigeidae.</title>
        <authorList>
            <person name="Locke S.A."/>
        </authorList>
    </citation>
    <scope>NUCLEOTIDE SEQUENCE</scope>
</reference>
<feature type="transmembrane region" description="Helical" evidence="1">
    <location>
        <begin position="7"/>
        <end position="35"/>
    </location>
</feature>
<evidence type="ECO:0000256" key="1">
    <source>
        <dbReference type="SAM" id="Phobius"/>
    </source>
</evidence>
<name>A0A8A2HA37_9TREM</name>
<dbReference type="AlphaFoldDB" id="A0A8A2HA37"/>
<gene>
    <name evidence="2" type="primary">ND6</name>
</gene>
<sequence>MLISLMVGVYFSVIFSFSFVSHPIYYCLLLLLSSLDICGLVYMFMGFSWYLVLLCLVYVGGVYILFVFVSVYSPNTFLSSGVYWWWVGAVFVFSVCIFTGCFYNYTDSFREYSHYLCSGFEGFSYILLCLVLILGFVCVSVIVNRKDSFYR</sequence>
<geneLocation type="mitochondrion" evidence="2"/>
<keyword evidence="1" id="KW-0472">Membrane</keyword>
<feature type="transmembrane region" description="Helical" evidence="1">
    <location>
        <begin position="83"/>
        <end position="105"/>
    </location>
</feature>
<organism evidence="2">
    <name type="scientific">Apharyngostrigea pipientis</name>
    <dbReference type="NCBI Taxonomy" id="234879"/>
    <lineage>
        <taxon>Eukaryota</taxon>
        <taxon>Metazoa</taxon>
        <taxon>Spiralia</taxon>
        <taxon>Lophotrochozoa</taxon>
        <taxon>Platyhelminthes</taxon>
        <taxon>Trematoda</taxon>
        <taxon>Digenea</taxon>
        <taxon>Diplostomida</taxon>
        <taxon>Diplostomoidea</taxon>
        <taxon>Strigeidae</taxon>
        <taxon>Apharyngostrigea</taxon>
    </lineage>
</organism>
<accession>A0A8A2HA37</accession>